<sequence length="105" mass="11444">MLDATGHVNQDASLRAPGHDNIFVVGDHVVKSIQAHFTGAARPADYVADPKVLAGITIGRSRATGQMGTWKLPSIAIWLFKGRYIGTDYAKQLVEGKRTLQAKNW</sequence>
<dbReference type="HOGENOM" id="CLU_2236384_0_0_1"/>
<gene>
    <name evidence="1" type="ORF">CGLO_03190</name>
</gene>
<dbReference type="eggNOG" id="KOG2495">
    <property type="taxonomic scope" value="Eukaryota"/>
</dbReference>
<name>T0LYV7_COLGC</name>
<reference evidence="2" key="1">
    <citation type="journal article" date="2013" name="Mol. Plant Microbe Interact.">
        <title>Global aspects of pacC regulation of pathogenicity genes in Colletotrichum gloeosporioides as revealed by transcriptome analysis.</title>
        <authorList>
            <person name="Alkan N."/>
            <person name="Meng X."/>
            <person name="Friedlander G."/>
            <person name="Reuveni E."/>
            <person name="Sukno S."/>
            <person name="Sherman A."/>
            <person name="Thon M."/>
            <person name="Fluhr R."/>
            <person name="Prusky D."/>
        </authorList>
    </citation>
    <scope>NUCLEOTIDE SEQUENCE [LARGE SCALE GENOMIC DNA]</scope>
    <source>
        <strain evidence="2">Cg-14</strain>
    </source>
</reference>
<organism evidence="1 2">
    <name type="scientific">Colletotrichum gloeosporioides (strain Cg-14)</name>
    <name type="common">Anthracnose fungus</name>
    <name type="synonym">Glomerella cingulata</name>
    <dbReference type="NCBI Taxonomy" id="1237896"/>
    <lineage>
        <taxon>Eukaryota</taxon>
        <taxon>Fungi</taxon>
        <taxon>Dikarya</taxon>
        <taxon>Ascomycota</taxon>
        <taxon>Pezizomycotina</taxon>
        <taxon>Sordariomycetes</taxon>
        <taxon>Hypocreomycetidae</taxon>
        <taxon>Glomerellales</taxon>
        <taxon>Glomerellaceae</taxon>
        <taxon>Colletotrichum</taxon>
        <taxon>Colletotrichum gloeosporioides species complex</taxon>
    </lineage>
</organism>
<dbReference type="STRING" id="1237896.T0LYV7"/>
<dbReference type="Proteomes" id="UP000015530">
    <property type="component" value="Unassembled WGS sequence"/>
</dbReference>
<dbReference type="AlphaFoldDB" id="T0LYV7"/>
<dbReference type="EMBL" id="AMYD01000667">
    <property type="protein sequence ID" value="EQB56771.1"/>
    <property type="molecule type" value="Genomic_DNA"/>
</dbReference>
<proteinExistence type="predicted"/>
<comment type="caution">
    <text evidence="1">The sequence shown here is derived from an EMBL/GenBank/DDBJ whole genome shotgun (WGS) entry which is preliminary data.</text>
</comment>
<evidence type="ECO:0000313" key="2">
    <source>
        <dbReference type="Proteomes" id="UP000015530"/>
    </source>
</evidence>
<dbReference type="OrthoDB" id="202203at2759"/>
<evidence type="ECO:0000313" key="1">
    <source>
        <dbReference type="EMBL" id="EQB56771.1"/>
    </source>
</evidence>
<dbReference type="Gene3D" id="3.50.50.100">
    <property type="match status" value="1"/>
</dbReference>
<accession>T0LYV7</accession>
<protein>
    <submittedName>
        <fullName evidence="1">Uncharacterized protein</fullName>
    </submittedName>
</protein>